<dbReference type="Proteomes" id="UP000663722">
    <property type="component" value="Chromosome"/>
</dbReference>
<organism evidence="1 2">
    <name type="scientific">Desulfonema magnum</name>
    <dbReference type="NCBI Taxonomy" id="45655"/>
    <lineage>
        <taxon>Bacteria</taxon>
        <taxon>Pseudomonadati</taxon>
        <taxon>Thermodesulfobacteriota</taxon>
        <taxon>Desulfobacteria</taxon>
        <taxon>Desulfobacterales</taxon>
        <taxon>Desulfococcaceae</taxon>
        <taxon>Desulfonema</taxon>
    </lineage>
</organism>
<evidence type="ECO:0000313" key="2">
    <source>
        <dbReference type="Proteomes" id="UP000663722"/>
    </source>
</evidence>
<dbReference type="EMBL" id="CP061800">
    <property type="protein sequence ID" value="QTA91493.1"/>
    <property type="molecule type" value="Genomic_DNA"/>
</dbReference>
<protein>
    <submittedName>
        <fullName evidence="1">Uncharacterized protein</fullName>
    </submittedName>
</protein>
<proteinExistence type="predicted"/>
<name>A0A975BTU9_9BACT</name>
<reference evidence="1" key="1">
    <citation type="journal article" date="2021" name="Microb. Physiol.">
        <title>Proteogenomic Insights into the Physiology of Marine, Sulfate-Reducing, Filamentous Desulfonema limicola and Desulfonema magnum.</title>
        <authorList>
            <person name="Schnaars V."/>
            <person name="Wohlbrand L."/>
            <person name="Scheve S."/>
            <person name="Hinrichs C."/>
            <person name="Reinhardt R."/>
            <person name="Rabus R."/>
        </authorList>
    </citation>
    <scope>NUCLEOTIDE SEQUENCE</scope>
    <source>
        <strain evidence="1">4be13</strain>
    </source>
</reference>
<dbReference type="AlphaFoldDB" id="A0A975BTU9"/>
<dbReference type="KEGG" id="dmm:dnm_075610"/>
<sequence length="40" mass="4565">MNQSPKEKIIFFQSADISDLSASWQNSKKKRGIEAILLEL</sequence>
<keyword evidence="2" id="KW-1185">Reference proteome</keyword>
<accession>A0A975BTU9</accession>
<evidence type="ECO:0000313" key="1">
    <source>
        <dbReference type="EMBL" id="QTA91493.1"/>
    </source>
</evidence>
<gene>
    <name evidence="1" type="ORF">dnm_075610</name>
</gene>